<name>A0A8D6T0D4_9EURY</name>
<keyword evidence="3" id="KW-0004">4Fe-4S</keyword>
<comment type="cofactor">
    <cofactor evidence="1">
        <name>[4Fe-4S] cluster</name>
        <dbReference type="ChEBI" id="CHEBI:49883"/>
    </cofactor>
</comment>
<dbReference type="Gene3D" id="1.10.569.10">
    <property type="entry name" value="Aldehyde Ferredoxin Oxidoreductase Protein, subunit A, domain 2"/>
    <property type="match status" value="1"/>
</dbReference>
<dbReference type="Pfam" id="PF02730">
    <property type="entry name" value="AFOR_N"/>
    <property type="match status" value="1"/>
</dbReference>
<dbReference type="SMART" id="SM00790">
    <property type="entry name" value="AFOR_N"/>
    <property type="match status" value="1"/>
</dbReference>
<keyword evidence="9" id="KW-1185">Reference proteome</keyword>
<dbReference type="InterPro" id="IPR013983">
    <property type="entry name" value="Ald_Fedxn_OxRdtase_N"/>
</dbReference>
<dbReference type="GO" id="GO:0043797">
    <property type="term" value="F:glyceraldehyde-3-phosphate dehydrogenase (ferredoxin) activity"/>
    <property type="evidence" value="ECO:0007669"/>
    <property type="project" value="UniProtKB-EC"/>
</dbReference>
<accession>A0A8D6T0D4</accession>
<dbReference type="InterPro" id="IPR013984">
    <property type="entry name" value="Ald_Fedxn_OxRdtase_dom2"/>
</dbReference>
<comment type="similarity">
    <text evidence="2">Belongs to the AOR/FOR family.</text>
</comment>
<dbReference type="InterPro" id="IPR036503">
    <property type="entry name" value="Ald_Fedxn_OxRdtase_N_sf"/>
</dbReference>
<dbReference type="InterPro" id="IPR036021">
    <property type="entry name" value="Tungsten_al_ferr_oxy-like_C"/>
</dbReference>
<keyword evidence="8" id="KW-0560">Oxidoreductase</keyword>
<organism evidence="8 9">
    <name type="scientific">Methanocaldococcus lauensis</name>
    <dbReference type="NCBI Taxonomy" id="2546128"/>
    <lineage>
        <taxon>Archaea</taxon>
        <taxon>Methanobacteriati</taxon>
        <taxon>Methanobacteriota</taxon>
        <taxon>Methanomada group</taxon>
        <taxon>Methanococci</taxon>
        <taxon>Methanococcales</taxon>
        <taxon>Methanocaldococcaceae</taxon>
        <taxon>Methanocaldococcus</taxon>
    </lineage>
</organism>
<dbReference type="GO" id="GO:0009055">
    <property type="term" value="F:electron transfer activity"/>
    <property type="evidence" value="ECO:0007669"/>
    <property type="project" value="InterPro"/>
</dbReference>
<keyword evidence="6" id="KW-0411">Iron-sulfur</keyword>
<keyword evidence="5" id="KW-0408">Iron</keyword>
<evidence type="ECO:0000259" key="7">
    <source>
        <dbReference type="SMART" id="SM00790"/>
    </source>
</evidence>
<dbReference type="PANTHER" id="PTHR30038">
    <property type="entry name" value="ALDEHYDE FERREDOXIN OXIDOREDUCTASE"/>
    <property type="match status" value="1"/>
</dbReference>
<evidence type="ECO:0000256" key="1">
    <source>
        <dbReference type="ARBA" id="ARBA00001966"/>
    </source>
</evidence>
<dbReference type="RefSeq" id="WP_214400758.1">
    <property type="nucleotide sequence ID" value="NZ_LR792632.1"/>
</dbReference>
<dbReference type="InterPro" id="IPR051919">
    <property type="entry name" value="W-dependent_AOR"/>
</dbReference>
<dbReference type="Pfam" id="PF01314">
    <property type="entry name" value="AFOR_C"/>
    <property type="match status" value="1"/>
</dbReference>
<evidence type="ECO:0000256" key="3">
    <source>
        <dbReference type="ARBA" id="ARBA00022485"/>
    </source>
</evidence>
<dbReference type="Proteomes" id="UP000679213">
    <property type="component" value="Chromosome I"/>
</dbReference>
<keyword evidence="4" id="KW-0479">Metal-binding</keyword>
<dbReference type="KEGG" id="mesg:MLAUSG7_1051"/>
<protein>
    <submittedName>
        <fullName evidence="8">Glyceraldehyde-3-phosphate: ferredoxin oxidoreductase</fullName>
        <ecNumber evidence="8">1.2.7.6</ecNumber>
    </submittedName>
</protein>
<proteinExistence type="inferred from homology"/>
<evidence type="ECO:0000313" key="9">
    <source>
        <dbReference type="Proteomes" id="UP000679213"/>
    </source>
</evidence>
<dbReference type="PANTHER" id="PTHR30038:SF7">
    <property type="entry name" value="TUNGSTEN-CONTAINING GLYCERALDEHYDE-3-PHOSPHATE:FERREDOXIN OXIDOREDUCTASE"/>
    <property type="match status" value="1"/>
</dbReference>
<dbReference type="EC" id="1.2.7.6" evidence="8"/>
<dbReference type="SUPFAM" id="SSF48310">
    <property type="entry name" value="Aldehyde ferredoxin oxidoreductase, C-terminal domains"/>
    <property type="match status" value="1"/>
</dbReference>
<evidence type="ECO:0000313" key="8">
    <source>
        <dbReference type="EMBL" id="CAB3289092.1"/>
    </source>
</evidence>
<reference evidence="8 9" key="1">
    <citation type="submission" date="2020-04" db="EMBL/GenBank/DDBJ databases">
        <authorList>
            <consortium name="Genoscope - CEA"/>
            <person name="William W."/>
        </authorList>
    </citation>
    <scope>NUCLEOTIDE SEQUENCE [LARGE SCALE GENOMIC DNA]</scope>
    <source>
        <strain evidence="8 9">SG7</strain>
    </source>
</reference>
<dbReference type="SUPFAM" id="SSF56228">
    <property type="entry name" value="Aldehyde ferredoxin oxidoreductase, N-terminal domain"/>
    <property type="match status" value="1"/>
</dbReference>
<dbReference type="EMBL" id="LR792632">
    <property type="protein sequence ID" value="CAB3289092.1"/>
    <property type="molecule type" value="Genomic_DNA"/>
</dbReference>
<dbReference type="GO" id="GO:0046872">
    <property type="term" value="F:metal ion binding"/>
    <property type="evidence" value="ECO:0007669"/>
    <property type="project" value="UniProtKB-KW"/>
</dbReference>
<evidence type="ECO:0000256" key="6">
    <source>
        <dbReference type="ARBA" id="ARBA00023014"/>
    </source>
</evidence>
<dbReference type="AlphaFoldDB" id="A0A8D6T0D4"/>
<dbReference type="InterPro" id="IPR001203">
    <property type="entry name" value="OxRdtase_Ald_Fedxn_C"/>
</dbReference>
<feature type="domain" description="Aldehyde ferredoxin oxidoreductase N-terminal" evidence="7">
    <location>
        <begin position="1"/>
        <end position="203"/>
    </location>
</feature>
<dbReference type="GeneID" id="65883849"/>
<evidence type="ECO:0000256" key="5">
    <source>
        <dbReference type="ARBA" id="ARBA00023004"/>
    </source>
</evidence>
<sequence length="623" mass="72921">MKNALINATTKKFEIIEKNILPIDWGLYWHNKFETWKYDVYDEKNVFCFGIGGLPIIGGHRLIFSFRSPLWDGFYFSSMGGAGYQFKNTGLNNVGIIGRCEKPSFLVIEYEGQLKIDFIEVKEDLKTVYEVSNYALELYKDKNMRSVVVGEAAKRTNMGGLFSQTVRNGKFVEGSEDWAARGGGGSVLYRAHNIIGIIFFGDGKEDKEKKEKAKEIIENYYKKPMSKVVLEHTKKYRYNDETKTGGTFGNNWLLYKEKVPIFNWRMPYISKEDRKKILERILKYYLETFNKESIETKKWTNCGEPCPVLCKKYRNRNKVDYEPYAANGTLLGIFDLYEADKVTKTVDELGFDAIEIGNLIAWVFELLDVGLLKEEELKIKKPIFDYKKIIESSEEDIKEISKHNAEQAVKFLHNLVKEENEIYKILSFGKRKASKILNEKYKDRVNKVGKKFNDFAAYIPFGNWGEIAPNLYWTPGFFIPMVIQGRYLTYYKPEFNEPEKLAELIVDSIKLELPIENLGICRFHRRWLKPILNELTKELLGIENIVEDSLKLYRDICEYNKKLGYPVKIESERIRDLIIGLAKEYNNEEWSKKFEDDKNNVDEYVKRVLEKYSELLGIDWRIN</sequence>
<dbReference type="Gene3D" id="3.60.9.10">
    <property type="entry name" value="Aldehyde ferredoxin oxidoreductase, N-terminal domain"/>
    <property type="match status" value="1"/>
</dbReference>
<dbReference type="GO" id="GO:0051539">
    <property type="term" value="F:4 iron, 4 sulfur cluster binding"/>
    <property type="evidence" value="ECO:0007669"/>
    <property type="project" value="UniProtKB-KW"/>
</dbReference>
<evidence type="ECO:0000256" key="2">
    <source>
        <dbReference type="ARBA" id="ARBA00011032"/>
    </source>
</evidence>
<evidence type="ECO:0000256" key="4">
    <source>
        <dbReference type="ARBA" id="ARBA00022723"/>
    </source>
</evidence>
<gene>
    <name evidence="8" type="ORF">MLAUSG7_1051</name>
</gene>